<reference evidence="1" key="1">
    <citation type="submission" date="2020-05" db="EMBL/GenBank/DDBJ databases">
        <title>Large-scale comparative analyses of tick genomes elucidate their genetic diversity and vector capacities.</title>
        <authorList>
            <person name="Jia N."/>
            <person name="Wang J."/>
            <person name="Shi W."/>
            <person name="Du L."/>
            <person name="Sun Y."/>
            <person name="Zhan W."/>
            <person name="Jiang J."/>
            <person name="Wang Q."/>
            <person name="Zhang B."/>
            <person name="Ji P."/>
            <person name="Sakyi L.B."/>
            <person name="Cui X."/>
            <person name="Yuan T."/>
            <person name="Jiang B."/>
            <person name="Yang W."/>
            <person name="Lam T.T.-Y."/>
            <person name="Chang Q."/>
            <person name="Ding S."/>
            <person name="Wang X."/>
            <person name="Zhu J."/>
            <person name="Ruan X."/>
            <person name="Zhao L."/>
            <person name="Wei J."/>
            <person name="Que T."/>
            <person name="Du C."/>
            <person name="Cheng J."/>
            <person name="Dai P."/>
            <person name="Han X."/>
            <person name="Huang E."/>
            <person name="Gao Y."/>
            <person name="Liu J."/>
            <person name="Shao H."/>
            <person name="Ye R."/>
            <person name="Li L."/>
            <person name="Wei W."/>
            <person name="Wang X."/>
            <person name="Wang C."/>
            <person name="Yang T."/>
            <person name="Huo Q."/>
            <person name="Li W."/>
            <person name="Guo W."/>
            <person name="Chen H."/>
            <person name="Zhou L."/>
            <person name="Ni X."/>
            <person name="Tian J."/>
            <person name="Zhou Y."/>
            <person name="Sheng Y."/>
            <person name="Liu T."/>
            <person name="Pan Y."/>
            <person name="Xia L."/>
            <person name="Li J."/>
            <person name="Zhao F."/>
            <person name="Cao W."/>
        </authorList>
    </citation>
    <scope>NUCLEOTIDE SEQUENCE</scope>
    <source>
        <strain evidence="1">Hyas-2018</strain>
    </source>
</reference>
<evidence type="ECO:0000313" key="1">
    <source>
        <dbReference type="EMBL" id="KAH6926283.1"/>
    </source>
</evidence>
<keyword evidence="2" id="KW-1185">Reference proteome</keyword>
<dbReference type="EMBL" id="CM023487">
    <property type="protein sequence ID" value="KAH6926283.1"/>
    <property type="molecule type" value="Genomic_DNA"/>
</dbReference>
<sequence>MVESGFPTPSSPPPRRDTVRSPARRRTASAQCTRMLRHLIASVEAVQRQHELLRATENRPFNPALPEPVVLALNNIPAPEVDDAAALAAATASDEPATPEPSCDPTAVPLPHDSDAEAEVMDTTASRKRQRPSESSDDEDGSRKVPAIAPEEPQSPPTAVDAPPPTDAPPAPSMDEAGFQLVQSKAQRRRERKGAAAAPALRRNAGTETPTASPPTAVTAAPAVLTAAAQQLTVLFRPTGPGAVFPRNARLSLAKALSALAGVRDVRVNTKKNIVAADAATAEWRERLLGITELAGSPVGARLPADRNKSSGILQGILGDHSEEELLAGLESEVPVLAARRQGTALILDFAASVPPARPLPHGPPGPGVPAASAAVPEVWQLWTRHCHVLQTAAMPPLRKRTTRRRALCSEGEMHSLRAGARGDIAKLPAVAEGTTPRHHKGHSLPPPSSLTGRPWGHCSSGLLLLRYHLQQVAQEA</sequence>
<organism evidence="1 2">
    <name type="scientific">Hyalomma asiaticum</name>
    <name type="common">Tick</name>
    <dbReference type="NCBI Taxonomy" id="266040"/>
    <lineage>
        <taxon>Eukaryota</taxon>
        <taxon>Metazoa</taxon>
        <taxon>Ecdysozoa</taxon>
        <taxon>Arthropoda</taxon>
        <taxon>Chelicerata</taxon>
        <taxon>Arachnida</taxon>
        <taxon>Acari</taxon>
        <taxon>Parasitiformes</taxon>
        <taxon>Ixodida</taxon>
        <taxon>Ixodoidea</taxon>
        <taxon>Ixodidae</taxon>
        <taxon>Hyalomminae</taxon>
        <taxon>Hyalomma</taxon>
    </lineage>
</organism>
<comment type="caution">
    <text evidence="1">The sequence shown here is derived from an EMBL/GenBank/DDBJ whole genome shotgun (WGS) entry which is preliminary data.</text>
</comment>
<evidence type="ECO:0000313" key="2">
    <source>
        <dbReference type="Proteomes" id="UP000821845"/>
    </source>
</evidence>
<gene>
    <name evidence="1" type="ORF">HPB50_016375</name>
</gene>
<accession>A0ACB7RXZ9</accession>
<dbReference type="Proteomes" id="UP000821845">
    <property type="component" value="Chromosome 7"/>
</dbReference>
<proteinExistence type="predicted"/>
<protein>
    <submittedName>
        <fullName evidence="1">Uncharacterized protein</fullName>
    </submittedName>
</protein>
<name>A0ACB7RXZ9_HYAAI</name>